<dbReference type="STRING" id="629680.SAMN04489751_3323"/>
<dbReference type="EMBL" id="LT629739">
    <property type="protein sequence ID" value="SDS95035.1"/>
    <property type="molecule type" value="Genomic_DNA"/>
</dbReference>
<protein>
    <submittedName>
        <fullName evidence="2">CubicO group peptidase, beta-lactamase class C family</fullName>
    </submittedName>
</protein>
<reference evidence="2" key="1">
    <citation type="submission" date="2016-10" db="EMBL/GenBank/DDBJ databases">
        <authorList>
            <person name="Varghese N."/>
            <person name="Submissions S."/>
        </authorList>
    </citation>
    <scope>NUCLEOTIDE SEQUENCE [LARGE SCALE GENOMIC DNA]</scope>
    <source>
        <strain evidence="2">DSM 22082</strain>
    </source>
</reference>
<evidence type="ECO:0000313" key="3">
    <source>
        <dbReference type="Proteomes" id="UP000199700"/>
    </source>
</evidence>
<keyword evidence="3" id="KW-1185">Reference proteome</keyword>
<organism evidence="2 3">
    <name type="scientific">Brevibacterium sandarakinum</name>
    <dbReference type="NCBI Taxonomy" id="629680"/>
    <lineage>
        <taxon>Bacteria</taxon>
        <taxon>Bacillati</taxon>
        <taxon>Actinomycetota</taxon>
        <taxon>Actinomycetes</taxon>
        <taxon>Micrococcales</taxon>
        <taxon>Brevibacteriaceae</taxon>
        <taxon>Brevibacterium</taxon>
    </lineage>
</organism>
<gene>
    <name evidence="2" type="ORF">SAMN04489751_3323</name>
</gene>
<dbReference type="Pfam" id="PF00144">
    <property type="entry name" value="Beta-lactamase"/>
    <property type="match status" value="1"/>
</dbReference>
<dbReference type="PANTHER" id="PTHR46825">
    <property type="entry name" value="D-ALANYL-D-ALANINE-CARBOXYPEPTIDASE/ENDOPEPTIDASE AMPH"/>
    <property type="match status" value="1"/>
</dbReference>
<dbReference type="InterPro" id="IPR001466">
    <property type="entry name" value="Beta-lactam-related"/>
</dbReference>
<dbReference type="InterPro" id="IPR012338">
    <property type="entry name" value="Beta-lactam/transpept-like"/>
</dbReference>
<dbReference type="InterPro" id="IPR050491">
    <property type="entry name" value="AmpC-like"/>
</dbReference>
<dbReference type="Proteomes" id="UP000199700">
    <property type="component" value="Chromosome"/>
</dbReference>
<evidence type="ECO:0000259" key="1">
    <source>
        <dbReference type="Pfam" id="PF00144"/>
    </source>
</evidence>
<proteinExistence type="predicted"/>
<evidence type="ECO:0000313" key="2">
    <source>
        <dbReference type="EMBL" id="SDS95035.1"/>
    </source>
</evidence>
<dbReference type="Gene3D" id="3.40.710.10">
    <property type="entry name" value="DD-peptidase/beta-lactamase superfamily"/>
    <property type="match status" value="1"/>
</dbReference>
<dbReference type="PANTHER" id="PTHR46825:SF9">
    <property type="entry name" value="BETA-LACTAMASE-RELATED DOMAIN-CONTAINING PROTEIN"/>
    <property type="match status" value="1"/>
</dbReference>
<accession>A0A1H1WDE2</accession>
<sequence>MAFTQPDTEAIISGLEASAESLRAQGGTLAWGVFRRGGTQTVADGDVPYRIASMTKSFTAAAIGVLAADGLDLDMPLGRLVPDLNDTSIADRTCRQALTMGTGYTKDDPWADRVESMTGAELIDHLRRGAIPIAPADTGYEYSNLGYALLGVVTEAVTGRPFIDVATAEVLAPLGLSRTGFDVADFPDLVPGIRLDRNGRGHPAELTGPGVFSPIGGVISTVNDIGAWMNAHMDALEQVGSLDSLDHVGSSVPGTLPQILSDNQQAHRLIEVQRSDHHTESINYGFGLQPRLDSRFGRVVCHSGGYPGYGSHMRWFPDLGLSIVVFGNTTYYPAESVVRNVIDAGWAAATGSPGRQLTRTTTAVPAPHYPAAAQQSETVLRAANLVLDFDDTVADGLFTVNMDLDEPRAERRERFAAWKDELASGRDLELARAFTPGDLEMRTPLFGTVTVPDSYVGGSEDSAETPAATITVSLDHLGAVQTITLSP</sequence>
<dbReference type="AlphaFoldDB" id="A0A1H1WDE2"/>
<name>A0A1H1WDE2_BRESA</name>
<feature type="domain" description="Beta-lactamase-related" evidence="1">
    <location>
        <begin position="31"/>
        <end position="339"/>
    </location>
</feature>
<dbReference type="SUPFAM" id="SSF56601">
    <property type="entry name" value="beta-lactamase/transpeptidase-like"/>
    <property type="match status" value="1"/>
</dbReference>
<dbReference type="RefSeq" id="WP_092107298.1">
    <property type="nucleotide sequence ID" value="NZ_LT629739.1"/>
</dbReference>
<dbReference type="OrthoDB" id="3863176at2"/>